<keyword evidence="3 6" id="KW-0812">Transmembrane</keyword>
<keyword evidence="4 6" id="KW-1133">Transmembrane helix</keyword>
<feature type="transmembrane region" description="Helical" evidence="6">
    <location>
        <begin position="115"/>
        <end position="140"/>
    </location>
</feature>
<evidence type="ECO:0000256" key="4">
    <source>
        <dbReference type="ARBA" id="ARBA00022989"/>
    </source>
</evidence>
<evidence type="ECO:0000256" key="2">
    <source>
        <dbReference type="ARBA" id="ARBA00022475"/>
    </source>
</evidence>
<dbReference type="PANTHER" id="PTHR30086">
    <property type="entry name" value="ARGININE EXPORTER PROTEIN ARGO"/>
    <property type="match status" value="1"/>
</dbReference>
<feature type="transmembrane region" description="Helical" evidence="6">
    <location>
        <begin position="192"/>
        <end position="211"/>
    </location>
</feature>
<dbReference type="Pfam" id="PF01810">
    <property type="entry name" value="LysE"/>
    <property type="match status" value="1"/>
</dbReference>
<comment type="subcellular location">
    <subcellularLocation>
        <location evidence="1">Cell membrane</location>
        <topology evidence="1">Multi-pass membrane protein</topology>
    </subcellularLocation>
</comment>
<keyword evidence="5 6" id="KW-0472">Membrane</keyword>
<evidence type="ECO:0000256" key="3">
    <source>
        <dbReference type="ARBA" id="ARBA00022692"/>
    </source>
</evidence>
<dbReference type="EMBL" id="BAAAMK010000004">
    <property type="protein sequence ID" value="GAA1958314.1"/>
    <property type="molecule type" value="Genomic_DNA"/>
</dbReference>
<dbReference type="InterPro" id="IPR001123">
    <property type="entry name" value="LeuE-type"/>
</dbReference>
<feature type="transmembrane region" description="Helical" evidence="6">
    <location>
        <begin position="152"/>
        <end position="180"/>
    </location>
</feature>
<keyword evidence="8" id="KW-1185">Reference proteome</keyword>
<evidence type="ECO:0000256" key="1">
    <source>
        <dbReference type="ARBA" id="ARBA00004651"/>
    </source>
</evidence>
<proteinExistence type="predicted"/>
<sequence>MPVGSGAVLGIALVALAMVLTPGPNMLYLASRSLSQGTSAGFVSLGGTAVGFVVYLTMANLGLAAVFVVVPWLYTALKVAGALYLLYLAIRAVSPGGIGLFEVRDLARDTNARLFSMGLATNLLNPKAAIMYVALIPQFIVPAHGQVVAQGFILGGVQIAVSMAVNSLIIVAAGAIAAFLRRRPRWLTWQRRATATLLAGVGIGLLVEAPAPATTAG</sequence>
<protein>
    <submittedName>
        <fullName evidence="7">LysE family translocator</fullName>
    </submittedName>
</protein>
<feature type="transmembrane region" description="Helical" evidence="6">
    <location>
        <begin position="42"/>
        <end position="70"/>
    </location>
</feature>
<evidence type="ECO:0000313" key="8">
    <source>
        <dbReference type="Proteomes" id="UP001499954"/>
    </source>
</evidence>
<accession>A0ABP5CB92</accession>
<evidence type="ECO:0000256" key="5">
    <source>
        <dbReference type="ARBA" id="ARBA00023136"/>
    </source>
</evidence>
<evidence type="ECO:0000313" key="7">
    <source>
        <dbReference type="EMBL" id="GAA1958314.1"/>
    </source>
</evidence>
<dbReference type="PANTHER" id="PTHR30086:SF20">
    <property type="entry name" value="ARGININE EXPORTER PROTEIN ARGO-RELATED"/>
    <property type="match status" value="1"/>
</dbReference>
<organism evidence="7 8">
    <name type="scientific">Agromyces allii</name>
    <dbReference type="NCBI Taxonomy" id="393607"/>
    <lineage>
        <taxon>Bacteria</taxon>
        <taxon>Bacillati</taxon>
        <taxon>Actinomycetota</taxon>
        <taxon>Actinomycetes</taxon>
        <taxon>Micrococcales</taxon>
        <taxon>Microbacteriaceae</taxon>
        <taxon>Agromyces</taxon>
    </lineage>
</organism>
<gene>
    <name evidence="7" type="ORF">GCM10009717_26000</name>
</gene>
<feature type="transmembrane region" description="Helical" evidence="6">
    <location>
        <begin position="6"/>
        <end position="30"/>
    </location>
</feature>
<keyword evidence="2" id="KW-1003">Cell membrane</keyword>
<evidence type="ECO:0000256" key="6">
    <source>
        <dbReference type="SAM" id="Phobius"/>
    </source>
</evidence>
<feature type="transmembrane region" description="Helical" evidence="6">
    <location>
        <begin position="82"/>
        <end position="103"/>
    </location>
</feature>
<dbReference type="Proteomes" id="UP001499954">
    <property type="component" value="Unassembled WGS sequence"/>
</dbReference>
<reference evidence="8" key="1">
    <citation type="journal article" date="2019" name="Int. J. Syst. Evol. Microbiol.">
        <title>The Global Catalogue of Microorganisms (GCM) 10K type strain sequencing project: providing services to taxonomists for standard genome sequencing and annotation.</title>
        <authorList>
            <consortium name="The Broad Institute Genomics Platform"/>
            <consortium name="The Broad Institute Genome Sequencing Center for Infectious Disease"/>
            <person name="Wu L."/>
            <person name="Ma J."/>
        </authorList>
    </citation>
    <scope>NUCLEOTIDE SEQUENCE [LARGE SCALE GENOMIC DNA]</scope>
    <source>
        <strain evidence="8">JCM 13584</strain>
    </source>
</reference>
<dbReference type="RefSeq" id="WP_246200531.1">
    <property type="nucleotide sequence ID" value="NZ_BAAAMK010000004.1"/>
</dbReference>
<name>A0ABP5CB92_9MICO</name>
<comment type="caution">
    <text evidence="7">The sequence shown here is derived from an EMBL/GenBank/DDBJ whole genome shotgun (WGS) entry which is preliminary data.</text>
</comment>